<feature type="transmembrane region" description="Helical" evidence="6">
    <location>
        <begin position="381"/>
        <end position="410"/>
    </location>
</feature>
<dbReference type="CDD" id="cd07042">
    <property type="entry name" value="STAS_SulP_like_sulfate_transporter"/>
    <property type="match status" value="1"/>
</dbReference>
<feature type="domain" description="STAS" evidence="7">
    <location>
        <begin position="436"/>
        <end position="691"/>
    </location>
</feature>
<evidence type="ECO:0000256" key="6">
    <source>
        <dbReference type="SAM" id="Phobius"/>
    </source>
</evidence>
<dbReference type="InterPro" id="IPR036513">
    <property type="entry name" value="STAS_dom_sf"/>
</dbReference>
<feature type="compositionally biased region" description="Pro residues" evidence="5">
    <location>
        <begin position="579"/>
        <end position="591"/>
    </location>
</feature>
<accession>A0A8C6GTN9</accession>
<feature type="transmembrane region" description="Helical" evidence="6">
    <location>
        <begin position="349"/>
        <end position="369"/>
    </location>
</feature>
<proteinExistence type="predicted"/>
<feature type="transmembrane region" description="Helical" evidence="6">
    <location>
        <begin position="246"/>
        <end position="266"/>
    </location>
</feature>
<reference evidence="8" key="1">
    <citation type="submission" date="2025-08" db="UniProtKB">
        <authorList>
            <consortium name="Ensembl"/>
        </authorList>
    </citation>
    <scope>IDENTIFICATION</scope>
</reference>
<dbReference type="Pfam" id="PF00916">
    <property type="entry name" value="Sulfate_transp"/>
    <property type="match status" value="2"/>
</dbReference>
<evidence type="ECO:0000256" key="2">
    <source>
        <dbReference type="ARBA" id="ARBA00022692"/>
    </source>
</evidence>
<evidence type="ECO:0000259" key="7">
    <source>
        <dbReference type="PROSITE" id="PS50801"/>
    </source>
</evidence>
<dbReference type="InterPro" id="IPR002645">
    <property type="entry name" value="STAS_dom"/>
</dbReference>
<keyword evidence="3 6" id="KW-1133">Transmembrane helix</keyword>
<dbReference type="PANTHER" id="PTHR11814">
    <property type="entry name" value="SULFATE TRANSPORTER"/>
    <property type="match status" value="1"/>
</dbReference>
<dbReference type="AlphaFoldDB" id="A0A8C6GTN9"/>
<feature type="transmembrane region" description="Helical" evidence="6">
    <location>
        <begin position="92"/>
        <end position="114"/>
    </location>
</feature>
<comment type="subcellular location">
    <subcellularLocation>
        <location evidence="1">Membrane</location>
        <topology evidence="1">Multi-pass membrane protein</topology>
    </subcellularLocation>
</comment>
<dbReference type="Gene3D" id="3.30.750.24">
    <property type="entry name" value="STAS domain"/>
    <property type="match status" value="1"/>
</dbReference>
<feature type="transmembrane region" description="Helical" evidence="6">
    <location>
        <begin position="286"/>
        <end position="303"/>
    </location>
</feature>
<sequence>MQTERSLQSFSNRYRQIPFVYDVKRSVYNEENFQQEHRKKGPTSGNVDIDITTFKHHVQCRCSWHKFLRCMLTVFPFLEWICLYRFKDWLLGDLLAGLSVGLVQVPQGLILSLLTRQLIPPLNVTYAAFCSSVIYVIFGSCHQMSIGPFLLVSALMINVLKDRPFNSGHLILGTFVKDDFSVPTFYLSYNRSLSMVASTTFLTGIIQILGFSLLTSKITMATENSKMLMNMIPYSFVFPENPEFGILSRVVLQALSLSFVSSFLLVSLGKKVANFHNYRTNSNQDLIAIGLCNLLSSFFKCCVFTGSLSRTTIQDKSGGRQQFASLVGAGVMLLLMVKMASFFHNLPNAVLAGIILSNVVPYLEAIYNLPSLWRQDKYECVVWMVTFSSAILLGLDVGLLISLAFTFFVITIRSHRTKILVLGQIPNTNIYRNVNDYREVILLPGVKIFQCCSSITFVNVYHLKHKVLKEVNMVKLPLKEEEIYTLFHESETSIAENKLCRCFCDCEELEPEIRVVYTERYENRQEQDSSINLIRCSYLGSGDSSQVTSEEQIPYTVSSTSQRNIVQSYEDTEKAWLPNSPPRNSPLPPPEASESLAQSRSRSIIMPYSDTSVQNNTHTIILDFSMVHYVDNRALVILRQMCNAFYNANILVLISGCHTSVVKSFEKNDFFDEGITKAQLFLSLHDAVLFALSRKFSEPSDLSMDETETVIQETYSESDKNGNLSNLRLKTGKAIIEGSQHASPGFTKNLMPGKDDVEFDLELDPMLSFEQSSGMDLNLDLDLDLDQSELDPGSELDSEIQAKPELELESELETDAQTEPEPEEEPELEPEPETEPETEPEPERERKTRTRSQSPWRNYFTAYRFGSSNSQSRAPPQTRPEKRKPHNYPISP</sequence>
<evidence type="ECO:0000256" key="1">
    <source>
        <dbReference type="ARBA" id="ARBA00004141"/>
    </source>
</evidence>
<name>A0A8C6GTN9_MUSSI</name>
<dbReference type="SUPFAM" id="SSF52091">
    <property type="entry name" value="SpoIIaa-like"/>
    <property type="match status" value="1"/>
</dbReference>
<dbReference type="GO" id="GO:0016020">
    <property type="term" value="C:membrane"/>
    <property type="evidence" value="ECO:0007669"/>
    <property type="project" value="UniProtKB-SubCell"/>
</dbReference>
<dbReference type="InterPro" id="IPR001902">
    <property type="entry name" value="SLC26A/SulP_fam"/>
</dbReference>
<dbReference type="InterPro" id="IPR011547">
    <property type="entry name" value="SLC26A/SulP_dom"/>
</dbReference>
<evidence type="ECO:0000256" key="5">
    <source>
        <dbReference type="SAM" id="MobiDB-lite"/>
    </source>
</evidence>
<dbReference type="GO" id="GO:0055085">
    <property type="term" value="P:transmembrane transport"/>
    <property type="evidence" value="ECO:0007669"/>
    <property type="project" value="InterPro"/>
</dbReference>
<feature type="transmembrane region" description="Helical" evidence="6">
    <location>
        <begin position="67"/>
        <end position="86"/>
    </location>
</feature>
<feature type="compositionally biased region" description="Acidic residues" evidence="5">
    <location>
        <begin position="807"/>
        <end position="840"/>
    </location>
</feature>
<dbReference type="Pfam" id="PF01740">
    <property type="entry name" value="STAS"/>
    <property type="match status" value="1"/>
</dbReference>
<protein>
    <submittedName>
        <fullName evidence="8">Solute carrier family 26, member 8</fullName>
    </submittedName>
</protein>
<feature type="transmembrane region" description="Helical" evidence="6">
    <location>
        <begin position="323"/>
        <end position="343"/>
    </location>
</feature>
<organism evidence="8 9">
    <name type="scientific">Mus spicilegus</name>
    <name type="common">Mound-building mouse</name>
    <dbReference type="NCBI Taxonomy" id="10103"/>
    <lineage>
        <taxon>Eukaryota</taxon>
        <taxon>Metazoa</taxon>
        <taxon>Chordata</taxon>
        <taxon>Craniata</taxon>
        <taxon>Vertebrata</taxon>
        <taxon>Euteleostomi</taxon>
        <taxon>Mammalia</taxon>
        <taxon>Eutheria</taxon>
        <taxon>Euarchontoglires</taxon>
        <taxon>Glires</taxon>
        <taxon>Rodentia</taxon>
        <taxon>Myomorpha</taxon>
        <taxon>Muroidea</taxon>
        <taxon>Muridae</taxon>
        <taxon>Murinae</taxon>
        <taxon>Mus</taxon>
        <taxon>Mus</taxon>
    </lineage>
</organism>
<dbReference type="GeneTree" id="ENSGT01150000286920"/>
<feature type="region of interest" description="Disordered" evidence="5">
    <location>
        <begin position="788"/>
        <end position="892"/>
    </location>
</feature>
<dbReference type="Ensembl" id="ENSMSIT00000013705.1">
    <property type="protein sequence ID" value="ENSMSIP00000010806.1"/>
    <property type="gene ID" value="ENSMSIG00000009219.1"/>
</dbReference>
<evidence type="ECO:0000313" key="9">
    <source>
        <dbReference type="Proteomes" id="UP000694415"/>
    </source>
</evidence>
<keyword evidence="9" id="KW-1185">Reference proteome</keyword>
<evidence type="ECO:0000256" key="4">
    <source>
        <dbReference type="ARBA" id="ARBA00023136"/>
    </source>
</evidence>
<feature type="transmembrane region" description="Helical" evidence="6">
    <location>
        <begin position="126"/>
        <end position="157"/>
    </location>
</feature>
<feature type="region of interest" description="Disordered" evidence="5">
    <location>
        <begin position="573"/>
        <end position="596"/>
    </location>
</feature>
<feature type="compositionally biased region" description="Acidic residues" evidence="5">
    <location>
        <begin position="788"/>
        <end position="798"/>
    </location>
</feature>
<reference evidence="8" key="2">
    <citation type="submission" date="2025-09" db="UniProtKB">
        <authorList>
            <consortium name="Ensembl"/>
        </authorList>
    </citation>
    <scope>IDENTIFICATION</scope>
</reference>
<dbReference type="PROSITE" id="PS50801">
    <property type="entry name" value="STAS"/>
    <property type="match status" value="1"/>
</dbReference>
<evidence type="ECO:0000313" key="8">
    <source>
        <dbReference type="Ensembl" id="ENSMSIP00000010806.1"/>
    </source>
</evidence>
<feature type="transmembrane region" description="Helical" evidence="6">
    <location>
        <begin position="193"/>
        <end position="214"/>
    </location>
</feature>
<evidence type="ECO:0000256" key="3">
    <source>
        <dbReference type="ARBA" id="ARBA00022989"/>
    </source>
</evidence>
<keyword evidence="2 6" id="KW-0812">Transmembrane</keyword>
<dbReference type="Proteomes" id="UP000694415">
    <property type="component" value="Unplaced"/>
</dbReference>
<feature type="compositionally biased region" description="Polar residues" evidence="5">
    <location>
        <begin position="866"/>
        <end position="875"/>
    </location>
</feature>
<keyword evidence="4 6" id="KW-0472">Membrane</keyword>